<dbReference type="Proteomes" id="UP000694843">
    <property type="component" value="Unplaced"/>
</dbReference>
<dbReference type="GeneID" id="108674143"/>
<dbReference type="KEGG" id="hazt:108674143"/>
<dbReference type="AlphaFoldDB" id="A0A8B7NV02"/>
<dbReference type="OrthoDB" id="10609366at2759"/>
<protein>
    <submittedName>
        <fullName evidence="2">Uncharacterized protein LOC108674143</fullName>
    </submittedName>
</protein>
<accession>A0A8B7NV02</accession>
<name>A0A8B7NV02_HYAAZ</name>
<organism evidence="1 2">
    <name type="scientific">Hyalella azteca</name>
    <name type="common">Amphipod</name>
    <dbReference type="NCBI Taxonomy" id="294128"/>
    <lineage>
        <taxon>Eukaryota</taxon>
        <taxon>Metazoa</taxon>
        <taxon>Ecdysozoa</taxon>
        <taxon>Arthropoda</taxon>
        <taxon>Crustacea</taxon>
        <taxon>Multicrustacea</taxon>
        <taxon>Malacostraca</taxon>
        <taxon>Eumalacostraca</taxon>
        <taxon>Peracarida</taxon>
        <taxon>Amphipoda</taxon>
        <taxon>Senticaudata</taxon>
        <taxon>Talitrida</taxon>
        <taxon>Talitroidea</taxon>
        <taxon>Hyalellidae</taxon>
        <taxon>Hyalella</taxon>
    </lineage>
</organism>
<gene>
    <name evidence="2" type="primary">LOC108674143</name>
</gene>
<proteinExistence type="predicted"/>
<sequence>MTIISEFENLIYTLETNMSDIEEDPASIEEYNNFLTSLHRVRMKKLGPERMIANHTAAVNHAAPRVYLEKEIKAACSSVHTHSKKNNTEQYEKGITDLQMCINNATAVQTAINNLYIKAQLQEDVEKHLGDSSAILSPEVKSLLSSSQECLIQQAELREVLDSIAQRRKNILQKRMQVAELYEHVCDLWHQKERRDFTRPLRTDSEELASLRQRLKIKEGRVEIMAHLCQVLFPAIFPRWGMNPRIIEVLEACELVCSGQMSTLDQCKAIVDRLH</sequence>
<evidence type="ECO:0000313" key="2">
    <source>
        <dbReference type="RefSeq" id="XP_018017540.1"/>
    </source>
</evidence>
<keyword evidence="1" id="KW-1185">Reference proteome</keyword>
<reference evidence="2" key="1">
    <citation type="submission" date="2025-08" db="UniProtKB">
        <authorList>
            <consortium name="RefSeq"/>
        </authorList>
    </citation>
    <scope>IDENTIFICATION</scope>
    <source>
        <tissue evidence="2">Whole organism</tissue>
    </source>
</reference>
<evidence type="ECO:0000313" key="1">
    <source>
        <dbReference type="Proteomes" id="UP000694843"/>
    </source>
</evidence>
<dbReference type="RefSeq" id="XP_018017540.1">
    <property type="nucleotide sequence ID" value="XM_018162051.2"/>
</dbReference>